<evidence type="ECO:0000256" key="4">
    <source>
        <dbReference type="RuleBase" id="RU004005"/>
    </source>
</evidence>
<dbReference type="InterPro" id="IPR001063">
    <property type="entry name" value="Ribosomal_uL22"/>
</dbReference>
<evidence type="ECO:0000313" key="6">
    <source>
        <dbReference type="Proteomes" id="UP000585474"/>
    </source>
</evidence>
<evidence type="ECO:0000256" key="3">
    <source>
        <dbReference type="ARBA" id="ARBA00023274"/>
    </source>
</evidence>
<organism evidence="5 6">
    <name type="scientific">Actinidia rufa</name>
    <dbReference type="NCBI Taxonomy" id="165716"/>
    <lineage>
        <taxon>Eukaryota</taxon>
        <taxon>Viridiplantae</taxon>
        <taxon>Streptophyta</taxon>
        <taxon>Embryophyta</taxon>
        <taxon>Tracheophyta</taxon>
        <taxon>Spermatophyta</taxon>
        <taxon>Magnoliopsida</taxon>
        <taxon>eudicotyledons</taxon>
        <taxon>Gunneridae</taxon>
        <taxon>Pentapetalae</taxon>
        <taxon>asterids</taxon>
        <taxon>Ericales</taxon>
        <taxon>Actinidiaceae</taxon>
        <taxon>Actinidia</taxon>
    </lineage>
</organism>
<name>A0A7J0H328_9ERIC</name>
<dbReference type="OrthoDB" id="10254664at2759"/>
<gene>
    <name evidence="5" type="ORF">Acr_26g0006950</name>
</gene>
<evidence type="ECO:0000256" key="2">
    <source>
        <dbReference type="ARBA" id="ARBA00022980"/>
    </source>
</evidence>
<dbReference type="AlphaFoldDB" id="A0A7J0H328"/>
<keyword evidence="3 4" id="KW-0687">Ribonucleoprotein</keyword>
<keyword evidence="6" id="KW-1185">Reference proteome</keyword>
<dbReference type="Proteomes" id="UP000585474">
    <property type="component" value="Unassembled WGS sequence"/>
</dbReference>
<dbReference type="Gene3D" id="3.90.470.10">
    <property type="entry name" value="Ribosomal protein L22/L17"/>
    <property type="match status" value="1"/>
</dbReference>
<protein>
    <submittedName>
        <fullName evidence="5">Ribosomal protein L22p/L17e family protein</fullName>
    </submittedName>
</protein>
<evidence type="ECO:0000313" key="5">
    <source>
        <dbReference type="EMBL" id="GFZ17425.1"/>
    </source>
</evidence>
<dbReference type="PANTHER" id="PTHR11593">
    <property type="entry name" value="60S RIBOSOMAL PROTEIN L17"/>
    <property type="match status" value="1"/>
</dbReference>
<dbReference type="GO" id="GO:0022625">
    <property type="term" value="C:cytosolic large ribosomal subunit"/>
    <property type="evidence" value="ECO:0007669"/>
    <property type="project" value="TreeGrafter"/>
</dbReference>
<dbReference type="CDD" id="cd00336">
    <property type="entry name" value="Ribosomal_L22"/>
    <property type="match status" value="1"/>
</dbReference>
<dbReference type="InterPro" id="IPR036394">
    <property type="entry name" value="Ribosomal_uL22_sf"/>
</dbReference>
<dbReference type="Pfam" id="PF00237">
    <property type="entry name" value="Ribosomal_L22"/>
    <property type="match status" value="1"/>
</dbReference>
<sequence length="260" mass="29329">MGSHSKSMACQWQTIAQQWAVVSTHLPSIGQPWQVDDTQLPSNRQPWQVLAHICQAMGSHQHKRDSPCYSKAACNKGQKVYGGRSCPQTSHSLHTHLSRSWANCSGKEPPLKWTRALLWPVKSAGFILDLLKNAESNAEVKGLDVDSLYISHIQVNQAQKRRRHTYRAHGRINSYMSSPCHIELILSEKEEPVKKEVVDRNIHYLNASVDICSALLLRCKWLQGPRRAELYVVELYVLQPEMQVASGTKKSRALRSGVSS</sequence>
<accession>A0A7J0H328</accession>
<dbReference type="InterPro" id="IPR005721">
    <property type="entry name" value="Ribosomal_uL22_euk/arc"/>
</dbReference>
<dbReference type="PANTHER" id="PTHR11593:SF10">
    <property type="entry name" value="60S RIBOSOMAL PROTEIN L17"/>
    <property type="match status" value="1"/>
</dbReference>
<dbReference type="GO" id="GO:0003735">
    <property type="term" value="F:structural constituent of ribosome"/>
    <property type="evidence" value="ECO:0007669"/>
    <property type="project" value="InterPro"/>
</dbReference>
<proteinExistence type="inferred from homology"/>
<dbReference type="GO" id="GO:0002181">
    <property type="term" value="P:cytoplasmic translation"/>
    <property type="evidence" value="ECO:0007669"/>
    <property type="project" value="TreeGrafter"/>
</dbReference>
<reference evidence="5 6" key="1">
    <citation type="submission" date="2019-07" db="EMBL/GenBank/DDBJ databases">
        <title>De Novo Assembly of kiwifruit Actinidia rufa.</title>
        <authorList>
            <person name="Sugita-Konishi S."/>
            <person name="Sato K."/>
            <person name="Mori E."/>
            <person name="Abe Y."/>
            <person name="Kisaki G."/>
            <person name="Hamano K."/>
            <person name="Suezawa K."/>
            <person name="Otani M."/>
            <person name="Fukuda T."/>
            <person name="Manabe T."/>
            <person name="Gomi K."/>
            <person name="Tabuchi M."/>
            <person name="Akimitsu K."/>
            <person name="Kataoka I."/>
        </authorList>
    </citation>
    <scope>NUCLEOTIDE SEQUENCE [LARGE SCALE GENOMIC DNA]</scope>
    <source>
        <strain evidence="6">cv. Fuchu</strain>
    </source>
</reference>
<comment type="caution">
    <text evidence="5">The sequence shown here is derived from an EMBL/GenBank/DDBJ whole genome shotgun (WGS) entry which is preliminary data.</text>
</comment>
<dbReference type="PROSITE" id="PS00464">
    <property type="entry name" value="RIBOSOMAL_L22"/>
    <property type="match status" value="1"/>
</dbReference>
<dbReference type="NCBIfam" id="TIGR01038">
    <property type="entry name" value="uL22_arch_euk"/>
    <property type="match status" value="1"/>
</dbReference>
<dbReference type="SUPFAM" id="SSF54843">
    <property type="entry name" value="Ribosomal protein L22"/>
    <property type="match status" value="1"/>
</dbReference>
<comment type="similarity">
    <text evidence="1 4">Belongs to the universal ribosomal protein uL22 family.</text>
</comment>
<evidence type="ECO:0000256" key="1">
    <source>
        <dbReference type="ARBA" id="ARBA00009451"/>
    </source>
</evidence>
<dbReference type="EMBL" id="BJWL01000026">
    <property type="protein sequence ID" value="GFZ17425.1"/>
    <property type="molecule type" value="Genomic_DNA"/>
</dbReference>
<dbReference type="InterPro" id="IPR018260">
    <property type="entry name" value="Ribosomal_uL22_CS"/>
</dbReference>
<keyword evidence="2 4" id="KW-0689">Ribosomal protein</keyword>